<reference evidence="1 2" key="1">
    <citation type="submission" date="2019-05" db="EMBL/GenBank/DDBJ databases">
        <title>Another draft genome of Portunus trituberculatus and its Hox gene families provides insights of decapod evolution.</title>
        <authorList>
            <person name="Jeong J.-H."/>
            <person name="Song I."/>
            <person name="Kim S."/>
            <person name="Choi T."/>
            <person name="Kim D."/>
            <person name="Ryu S."/>
            <person name="Kim W."/>
        </authorList>
    </citation>
    <scope>NUCLEOTIDE SEQUENCE [LARGE SCALE GENOMIC DNA]</scope>
    <source>
        <tissue evidence="1">Muscle</tissue>
    </source>
</reference>
<evidence type="ECO:0000313" key="1">
    <source>
        <dbReference type="EMBL" id="MPC43151.1"/>
    </source>
</evidence>
<proteinExistence type="predicted"/>
<accession>A0A5B7F7M5</accession>
<dbReference type="AlphaFoldDB" id="A0A5B7F7M5"/>
<keyword evidence="2" id="KW-1185">Reference proteome</keyword>
<protein>
    <submittedName>
        <fullName evidence="1">Uncharacterized protein</fullName>
    </submittedName>
</protein>
<dbReference type="EMBL" id="VSRR010005706">
    <property type="protein sequence ID" value="MPC43151.1"/>
    <property type="molecule type" value="Genomic_DNA"/>
</dbReference>
<name>A0A5B7F7M5_PORTR</name>
<evidence type="ECO:0000313" key="2">
    <source>
        <dbReference type="Proteomes" id="UP000324222"/>
    </source>
</evidence>
<gene>
    <name evidence="1" type="ORF">E2C01_036790</name>
</gene>
<sequence>MYHSRDHDIGAMRSKFPCDSNRLPTSVGKRSAGSSLEISVAKPCTLRGVTHWEREERSQWHRAEDDPERRQCTRDAGAEYVVMLPAKPHTPVARLLSSSRSVHCKWIFIHIREERTE</sequence>
<comment type="caution">
    <text evidence="1">The sequence shown here is derived from an EMBL/GenBank/DDBJ whole genome shotgun (WGS) entry which is preliminary data.</text>
</comment>
<dbReference type="Proteomes" id="UP000324222">
    <property type="component" value="Unassembled WGS sequence"/>
</dbReference>
<organism evidence="1 2">
    <name type="scientific">Portunus trituberculatus</name>
    <name type="common">Swimming crab</name>
    <name type="synonym">Neptunus trituberculatus</name>
    <dbReference type="NCBI Taxonomy" id="210409"/>
    <lineage>
        <taxon>Eukaryota</taxon>
        <taxon>Metazoa</taxon>
        <taxon>Ecdysozoa</taxon>
        <taxon>Arthropoda</taxon>
        <taxon>Crustacea</taxon>
        <taxon>Multicrustacea</taxon>
        <taxon>Malacostraca</taxon>
        <taxon>Eumalacostraca</taxon>
        <taxon>Eucarida</taxon>
        <taxon>Decapoda</taxon>
        <taxon>Pleocyemata</taxon>
        <taxon>Brachyura</taxon>
        <taxon>Eubrachyura</taxon>
        <taxon>Portunoidea</taxon>
        <taxon>Portunidae</taxon>
        <taxon>Portuninae</taxon>
        <taxon>Portunus</taxon>
    </lineage>
</organism>